<feature type="domain" description="Terpene synthase metal-binding" evidence="4">
    <location>
        <begin position="193"/>
        <end position="305"/>
    </location>
</feature>
<dbReference type="InterPro" id="IPR005630">
    <property type="entry name" value="Terpene_synthase_metal-bd"/>
</dbReference>
<organism evidence="5 6">
    <name type="scientific">Rhododendron griersonianum</name>
    <dbReference type="NCBI Taxonomy" id="479676"/>
    <lineage>
        <taxon>Eukaryota</taxon>
        <taxon>Viridiplantae</taxon>
        <taxon>Streptophyta</taxon>
        <taxon>Embryophyta</taxon>
        <taxon>Tracheophyta</taxon>
        <taxon>Spermatophyta</taxon>
        <taxon>Magnoliopsida</taxon>
        <taxon>eudicotyledons</taxon>
        <taxon>Gunneridae</taxon>
        <taxon>Pentapetalae</taxon>
        <taxon>asterids</taxon>
        <taxon>Ericales</taxon>
        <taxon>Ericaceae</taxon>
        <taxon>Ericoideae</taxon>
        <taxon>Rhodoreae</taxon>
        <taxon>Rhododendron</taxon>
    </lineage>
</organism>
<sequence length="404" mass="46053">MESSLSRIQALVTQIKQDIFSSPFDPLSFVSPSAYETTAWLALVPDHPKQGTSFPMFKGCLEWIVNNQREEGFGGEDGIPTIDGLPSTPACLVALKTWGSTVGEENIEKGSFCWFLYDKNIRVHVERNFEYIIGALYNVYRATELMFSGEYEAEEARLSCLHNDKLMQLAVENFNYRQSIYRKELEELTRWSKEWRLSEMGFGREKTAYCYFAITSSTCLPLDSTVRILVAKSSILVTVADDLYDMEGSLDDLHVLTQAVQRWDGKGLSGHGDIIFRALDDIVSEIAENHVQQYGIDITENLRDLKELEVGKKNFMILYSKANPKAGLETSIKHVKEILDEMKKELLEQALMDGFNDLPKTCNHFHVSILRVFYMLFNSSNLFDSTTELLHDINRAIHVPIPIK</sequence>
<dbReference type="Gene3D" id="1.50.10.130">
    <property type="entry name" value="Terpene synthase, N-terminal domain"/>
    <property type="match status" value="1"/>
</dbReference>
<dbReference type="SUPFAM" id="SSF48576">
    <property type="entry name" value="Terpenoid synthases"/>
    <property type="match status" value="1"/>
</dbReference>
<dbReference type="AlphaFoldDB" id="A0AAV6HXU1"/>
<keyword evidence="6" id="KW-1185">Reference proteome</keyword>
<evidence type="ECO:0000313" key="6">
    <source>
        <dbReference type="Proteomes" id="UP000823749"/>
    </source>
</evidence>
<dbReference type="Pfam" id="PF03936">
    <property type="entry name" value="Terpene_synth_C"/>
    <property type="match status" value="1"/>
</dbReference>
<dbReference type="PANTHER" id="PTHR31739">
    <property type="entry name" value="ENT-COPALYL DIPHOSPHATE SYNTHASE, CHLOROPLASTIC"/>
    <property type="match status" value="1"/>
</dbReference>
<dbReference type="GO" id="GO:0000287">
    <property type="term" value="F:magnesium ion binding"/>
    <property type="evidence" value="ECO:0007669"/>
    <property type="project" value="InterPro"/>
</dbReference>
<evidence type="ECO:0000256" key="1">
    <source>
        <dbReference type="ARBA" id="ARBA00001946"/>
    </source>
</evidence>
<dbReference type="GO" id="GO:0010333">
    <property type="term" value="F:terpene synthase activity"/>
    <property type="evidence" value="ECO:0007669"/>
    <property type="project" value="InterPro"/>
</dbReference>
<dbReference type="InterPro" id="IPR036965">
    <property type="entry name" value="Terpene_synth_N_sf"/>
</dbReference>
<comment type="caution">
    <text evidence="5">The sequence shown here is derived from an EMBL/GenBank/DDBJ whole genome shotgun (WGS) entry which is preliminary data.</text>
</comment>
<keyword evidence="2" id="KW-0479">Metal-binding</keyword>
<proteinExistence type="predicted"/>
<dbReference type="InterPro" id="IPR050148">
    <property type="entry name" value="Terpene_synthase-like"/>
</dbReference>
<evidence type="ECO:0000256" key="3">
    <source>
        <dbReference type="ARBA" id="ARBA00022842"/>
    </source>
</evidence>
<dbReference type="EMBL" id="JACTNZ010000013">
    <property type="protein sequence ID" value="KAG5516847.1"/>
    <property type="molecule type" value="Genomic_DNA"/>
</dbReference>
<dbReference type="Proteomes" id="UP000823749">
    <property type="component" value="Chromosome 13"/>
</dbReference>
<dbReference type="InterPro" id="IPR008949">
    <property type="entry name" value="Isoprenoid_synthase_dom_sf"/>
</dbReference>
<name>A0AAV6HXU1_9ERIC</name>
<reference evidence="5 6" key="1">
    <citation type="submission" date="2020-08" db="EMBL/GenBank/DDBJ databases">
        <title>Plant Genome Project.</title>
        <authorList>
            <person name="Zhang R.-G."/>
        </authorList>
    </citation>
    <scope>NUCLEOTIDE SEQUENCE [LARGE SCALE GENOMIC DNA]</scope>
    <source>
        <strain evidence="5">WSP0</strain>
        <tissue evidence="5">Leaf</tissue>
    </source>
</reference>
<dbReference type="PANTHER" id="PTHR31739:SF25">
    <property type="entry name" value="(E,E)-GERANYLLINALOOL SYNTHASE"/>
    <property type="match status" value="1"/>
</dbReference>
<evidence type="ECO:0000259" key="4">
    <source>
        <dbReference type="Pfam" id="PF03936"/>
    </source>
</evidence>
<dbReference type="InterPro" id="IPR008930">
    <property type="entry name" value="Terpenoid_cyclase/PrenylTrfase"/>
</dbReference>
<protein>
    <recommendedName>
        <fullName evidence="4">Terpene synthase metal-binding domain-containing protein</fullName>
    </recommendedName>
</protein>
<comment type="cofactor">
    <cofactor evidence="1">
        <name>Mg(2+)</name>
        <dbReference type="ChEBI" id="CHEBI:18420"/>
    </cofactor>
</comment>
<evidence type="ECO:0000256" key="2">
    <source>
        <dbReference type="ARBA" id="ARBA00022723"/>
    </source>
</evidence>
<gene>
    <name evidence="5" type="ORF">RHGRI_037545</name>
</gene>
<dbReference type="SUPFAM" id="SSF48239">
    <property type="entry name" value="Terpenoid cyclases/Protein prenyltransferases"/>
    <property type="match status" value="1"/>
</dbReference>
<dbReference type="Gene3D" id="1.10.600.10">
    <property type="entry name" value="Farnesyl Diphosphate Synthase"/>
    <property type="match status" value="2"/>
</dbReference>
<evidence type="ECO:0000313" key="5">
    <source>
        <dbReference type="EMBL" id="KAG5516847.1"/>
    </source>
</evidence>
<keyword evidence="3" id="KW-0460">Magnesium</keyword>
<dbReference type="GO" id="GO:0016102">
    <property type="term" value="P:diterpenoid biosynthetic process"/>
    <property type="evidence" value="ECO:0007669"/>
    <property type="project" value="TreeGrafter"/>
</dbReference>
<accession>A0AAV6HXU1</accession>